<feature type="transmembrane region" description="Helical" evidence="6">
    <location>
        <begin position="148"/>
        <end position="168"/>
    </location>
</feature>
<dbReference type="Proteomes" id="UP000199153">
    <property type="component" value="Unassembled WGS sequence"/>
</dbReference>
<evidence type="ECO:0000256" key="6">
    <source>
        <dbReference type="SAM" id="Phobius"/>
    </source>
</evidence>
<gene>
    <name evidence="7" type="ORF">SAMN05660413_01608</name>
</gene>
<dbReference type="EMBL" id="FOVL01000008">
    <property type="protein sequence ID" value="SFN55859.1"/>
    <property type="molecule type" value="Genomic_DNA"/>
</dbReference>
<dbReference type="InterPro" id="IPR050833">
    <property type="entry name" value="Poly_Biosynth_Transport"/>
</dbReference>
<feature type="transmembrane region" description="Helical" evidence="6">
    <location>
        <begin position="261"/>
        <end position="279"/>
    </location>
</feature>
<evidence type="ECO:0000256" key="3">
    <source>
        <dbReference type="ARBA" id="ARBA00022692"/>
    </source>
</evidence>
<feature type="transmembrane region" description="Helical" evidence="6">
    <location>
        <begin position="429"/>
        <end position="446"/>
    </location>
</feature>
<keyword evidence="2" id="KW-1003">Cell membrane</keyword>
<feature type="transmembrane region" description="Helical" evidence="6">
    <location>
        <begin position="300"/>
        <end position="323"/>
    </location>
</feature>
<reference evidence="7 8" key="1">
    <citation type="submission" date="2016-10" db="EMBL/GenBank/DDBJ databases">
        <authorList>
            <person name="de Groot N.N."/>
        </authorList>
    </citation>
    <scope>NUCLEOTIDE SEQUENCE [LARGE SCALE GENOMIC DNA]</scope>
    <source>
        <strain evidence="7 8">DSM 17794</strain>
    </source>
</reference>
<name>A0A1I5A0N6_9FLAO</name>
<dbReference type="Pfam" id="PF01943">
    <property type="entry name" value="Polysacc_synt"/>
    <property type="match status" value="1"/>
</dbReference>
<accession>A0A1I5A0N6</accession>
<dbReference type="AlphaFoldDB" id="A0A1I5A0N6"/>
<feature type="transmembrane region" description="Helical" evidence="6">
    <location>
        <begin position="225"/>
        <end position="241"/>
    </location>
</feature>
<sequence>MSTLKRFFQDTIIYGFATVLPRLMNFILVPLHTAALSTGDYAINTTFYVWAAFFNVVLTYGMETAFFRFFSHSKEKGKVFSTAFITLSVTTVFFFILVFLFRDYIFGLLDLQPFYFNILLGILALDTLVVVPFAWLRASNKPVKFAGVKIINIAIVVLLNFYFLWWVQRFPGSTPQIILDNYSDADKVGYIFLSNLAASAVTFLILLPYFFRTKLDFSFPLLKKMWHYGWPVMVAGLAFVINENLDKLLLKDMISDEIMGAYAGCYKLAVFMTIFVQAFKLGAEPFFFNQANAENAKNTYSLILTYFVIAGSFILLFLVAFIDLFKELIIRNSDYWVALSIVPIVLLANLFLGIYHNLSVWYKLTDKTRIGMYISIFGAIITVLFNIILIPVLGFIAAAWATLAAYGSMAVISYFLGRKYYPVPYDVKKIAFYLLLSTGFSIISFGFFRENYIAGSGFVLGFLIIAFINERKQLKQIIN</sequence>
<feature type="transmembrane region" description="Helical" evidence="6">
    <location>
        <begin position="188"/>
        <end position="211"/>
    </location>
</feature>
<keyword evidence="8" id="KW-1185">Reference proteome</keyword>
<organism evidence="7 8">
    <name type="scientific">Salegentibacter flavus</name>
    <dbReference type="NCBI Taxonomy" id="287099"/>
    <lineage>
        <taxon>Bacteria</taxon>
        <taxon>Pseudomonadati</taxon>
        <taxon>Bacteroidota</taxon>
        <taxon>Flavobacteriia</taxon>
        <taxon>Flavobacteriales</taxon>
        <taxon>Flavobacteriaceae</taxon>
        <taxon>Salegentibacter</taxon>
    </lineage>
</organism>
<proteinExistence type="predicted"/>
<feature type="transmembrane region" description="Helical" evidence="6">
    <location>
        <begin position="395"/>
        <end position="417"/>
    </location>
</feature>
<evidence type="ECO:0000313" key="7">
    <source>
        <dbReference type="EMBL" id="SFN55859.1"/>
    </source>
</evidence>
<evidence type="ECO:0000256" key="2">
    <source>
        <dbReference type="ARBA" id="ARBA00022475"/>
    </source>
</evidence>
<dbReference type="RefSeq" id="WP_093408093.1">
    <property type="nucleotide sequence ID" value="NZ_FOVL01000008.1"/>
</dbReference>
<dbReference type="InterPro" id="IPR002797">
    <property type="entry name" value="Polysacc_synth"/>
</dbReference>
<dbReference type="GO" id="GO:0005886">
    <property type="term" value="C:plasma membrane"/>
    <property type="evidence" value="ECO:0007669"/>
    <property type="project" value="UniProtKB-SubCell"/>
</dbReference>
<evidence type="ECO:0000256" key="5">
    <source>
        <dbReference type="ARBA" id="ARBA00023136"/>
    </source>
</evidence>
<keyword evidence="4 6" id="KW-1133">Transmembrane helix</keyword>
<keyword evidence="3 6" id="KW-0812">Transmembrane</keyword>
<feature type="transmembrane region" description="Helical" evidence="6">
    <location>
        <begin position="47"/>
        <end position="67"/>
    </location>
</feature>
<keyword evidence="5 6" id="KW-0472">Membrane</keyword>
<evidence type="ECO:0000256" key="4">
    <source>
        <dbReference type="ARBA" id="ARBA00022989"/>
    </source>
</evidence>
<evidence type="ECO:0000313" key="8">
    <source>
        <dbReference type="Proteomes" id="UP000199153"/>
    </source>
</evidence>
<comment type="subcellular location">
    <subcellularLocation>
        <location evidence="1">Cell membrane</location>
        <topology evidence="1">Multi-pass membrane protein</topology>
    </subcellularLocation>
</comment>
<feature type="transmembrane region" description="Helical" evidence="6">
    <location>
        <begin position="335"/>
        <end position="358"/>
    </location>
</feature>
<feature type="transmembrane region" description="Helical" evidence="6">
    <location>
        <begin position="79"/>
        <end position="102"/>
    </location>
</feature>
<dbReference type="PANTHER" id="PTHR30250:SF11">
    <property type="entry name" value="O-ANTIGEN TRANSPORTER-RELATED"/>
    <property type="match status" value="1"/>
</dbReference>
<dbReference type="STRING" id="287099.SAMN05660413_01608"/>
<feature type="transmembrane region" description="Helical" evidence="6">
    <location>
        <begin position="370"/>
        <end position="389"/>
    </location>
</feature>
<dbReference type="PANTHER" id="PTHR30250">
    <property type="entry name" value="PST FAMILY PREDICTED COLANIC ACID TRANSPORTER"/>
    <property type="match status" value="1"/>
</dbReference>
<feature type="transmembrane region" description="Helical" evidence="6">
    <location>
        <begin position="12"/>
        <end position="35"/>
    </location>
</feature>
<feature type="transmembrane region" description="Helical" evidence="6">
    <location>
        <begin position="114"/>
        <end position="136"/>
    </location>
</feature>
<dbReference type="OrthoDB" id="9814608at2"/>
<feature type="transmembrane region" description="Helical" evidence="6">
    <location>
        <begin position="452"/>
        <end position="469"/>
    </location>
</feature>
<evidence type="ECO:0000256" key="1">
    <source>
        <dbReference type="ARBA" id="ARBA00004651"/>
    </source>
</evidence>
<protein>
    <submittedName>
        <fullName evidence="7">Membrane protein involved in the export of O-antigen and teichoic acid</fullName>
    </submittedName>
</protein>